<feature type="compositionally biased region" description="Low complexity" evidence="1">
    <location>
        <begin position="95"/>
        <end position="111"/>
    </location>
</feature>
<dbReference type="KEGG" id="mgg:MPLG2_2270"/>
<feature type="transmembrane region" description="Helical" evidence="2">
    <location>
        <begin position="147"/>
        <end position="167"/>
    </location>
</feature>
<evidence type="ECO:0000256" key="2">
    <source>
        <dbReference type="SAM" id="Phobius"/>
    </source>
</evidence>
<evidence type="ECO:0000313" key="3">
    <source>
        <dbReference type="EMBL" id="SPD87300.1"/>
    </source>
</evidence>
<feature type="compositionally biased region" description="Low complexity" evidence="1">
    <location>
        <begin position="128"/>
        <end position="138"/>
    </location>
</feature>
<dbReference type="AlphaFoldDB" id="A0A2N9JGT6"/>
<proteinExistence type="predicted"/>
<feature type="region of interest" description="Disordered" evidence="1">
    <location>
        <begin position="171"/>
        <end position="193"/>
    </location>
</feature>
<name>A0A2N9JGT6_9ACTN</name>
<feature type="compositionally biased region" description="Acidic residues" evidence="1">
    <location>
        <begin position="16"/>
        <end position="33"/>
    </location>
</feature>
<feature type="region of interest" description="Disordered" evidence="1">
    <location>
        <begin position="1"/>
        <end position="139"/>
    </location>
</feature>
<dbReference type="RefSeq" id="WP_105186062.1">
    <property type="nucleotide sequence ID" value="NZ_BAAAGO010000004.1"/>
</dbReference>
<keyword evidence="2" id="KW-1133">Transmembrane helix</keyword>
<gene>
    <name evidence="3" type="ORF">MPLG2_2270</name>
</gene>
<evidence type="ECO:0000256" key="1">
    <source>
        <dbReference type="SAM" id="MobiDB-lite"/>
    </source>
</evidence>
<reference evidence="3 4" key="1">
    <citation type="submission" date="2018-02" db="EMBL/GenBank/DDBJ databases">
        <authorList>
            <person name="Cohen D.B."/>
            <person name="Kent A.D."/>
        </authorList>
    </citation>
    <scope>NUCLEOTIDE SEQUENCE [LARGE SCALE GENOMIC DNA]</scope>
    <source>
        <strain evidence="3">1</strain>
    </source>
</reference>
<keyword evidence="4" id="KW-1185">Reference proteome</keyword>
<dbReference type="Proteomes" id="UP000238164">
    <property type="component" value="Chromosome 1"/>
</dbReference>
<sequence length="564" mass="57785">MSDTESGRPRRALGPFDDDDVNDDDLLDDDDVSAEPSPSRAWTVTESEPSDADGGRTDEPEVSTPIPPPAPALPEPLQPPEAGRRFSAEPVADDAVAGAPRRSAASVSSPPHLDEAATPPVGVDATEGEPATTEGETAQNPRRRMMALIAAAVAVVVVLGVVLWLTVGRSGTTATPATTSPTASTTASESPSATPALLDANQLLTSADLARLRLKNTWTEAPPANGAAPTPACIELASAGGVSPDAEASRRFTGSADGGVLVQVAQAMADVQAATTAYEALLNQAGGCADAHLLGAYQIDGLADSATVLTTELSDGTRHTMLISRTGRFVGVIDAAVTKIPAVGVGALSRAAASSLARQCGNATGTCPSTPKAAATLPPATDPVGWLAWVDVPQLTPGEGKWTATDAKAPSLVGSQCEDVSLNKLPGTSESAHRTYLLTDDSKAPDGFGIDQAIYTFSKASAATAMAKTLDDNFKSCGDRTRTATVDDGGVTATGADGAKFTGTSYTVTQRISATKTVTFRVGVTAVGTRLVYLLANPSANFDFTDKAWEALVGRAAQRVTQYQ</sequence>
<keyword evidence="2" id="KW-0472">Membrane</keyword>
<evidence type="ECO:0008006" key="5">
    <source>
        <dbReference type="Google" id="ProtNLM"/>
    </source>
</evidence>
<protein>
    <recommendedName>
        <fullName evidence="5">PknH-like extracellular domain-containing protein</fullName>
    </recommendedName>
</protein>
<feature type="compositionally biased region" description="Pro residues" evidence="1">
    <location>
        <begin position="65"/>
        <end position="79"/>
    </location>
</feature>
<dbReference type="OrthoDB" id="3765654at2"/>
<keyword evidence="2" id="KW-0812">Transmembrane</keyword>
<dbReference type="EMBL" id="LT985188">
    <property type="protein sequence ID" value="SPD87300.1"/>
    <property type="molecule type" value="Genomic_DNA"/>
</dbReference>
<organism evidence="3 4">
    <name type="scientific">Micropruina glycogenica</name>
    <dbReference type="NCBI Taxonomy" id="75385"/>
    <lineage>
        <taxon>Bacteria</taxon>
        <taxon>Bacillati</taxon>
        <taxon>Actinomycetota</taxon>
        <taxon>Actinomycetes</taxon>
        <taxon>Propionibacteriales</taxon>
        <taxon>Nocardioidaceae</taxon>
        <taxon>Micropruina</taxon>
    </lineage>
</organism>
<accession>A0A2N9JGT6</accession>
<evidence type="ECO:0000313" key="4">
    <source>
        <dbReference type="Proteomes" id="UP000238164"/>
    </source>
</evidence>